<feature type="region of interest" description="Disordered" evidence="1">
    <location>
        <begin position="1"/>
        <end position="27"/>
    </location>
</feature>
<reference evidence="3 4" key="1">
    <citation type="submission" date="2017-05" db="EMBL/GenBank/DDBJ databases">
        <authorList>
            <person name="Varghese N."/>
            <person name="Submissions S."/>
        </authorList>
    </citation>
    <scope>NUCLEOTIDE SEQUENCE [LARGE SCALE GENOMIC DNA]</scope>
    <source>
        <strain evidence="3 4">DSM 19382</strain>
    </source>
</reference>
<protein>
    <submittedName>
        <fullName evidence="3">Uncharacterized protein</fullName>
    </submittedName>
</protein>
<evidence type="ECO:0000313" key="3">
    <source>
        <dbReference type="EMBL" id="SMO85658.1"/>
    </source>
</evidence>
<proteinExistence type="predicted"/>
<sequence>MMSNASYACGKSAEKNSCEKKMNPTKDSCQKECCKEAHNSKKDKDGCSGKCNHSGCTTSGLQFSLITENQFDINSELFHFSFKRPIMYYKNSSISDGFTSIWAPPKIK</sequence>
<gene>
    <name evidence="2" type="ORF">GJU42_07375</name>
    <name evidence="3" type="ORF">SAMN06265349_105153</name>
</gene>
<feature type="compositionally biased region" description="Basic and acidic residues" evidence="1">
    <location>
        <begin position="12"/>
        <end position="27"/>
    </location>
</feature>
<dbReference type="RefSeq" id="WP_142451850.1">
    <property type="nucleotide sequence ID" value="NZ_FXTA01000005.1"/>
</dbReference>
<dbReference type="AlphaFoldDB" id="A0A521EP17"/>
<keyword evidence="5" id="KW-1185">Reference proteome</keyword>
<name>A0A521EP17_9FLAO</name>
<dbReference type="EMBL" id="WKKG01000003">
    <property type="protein sequence ID" value="MRX67779.1"/>
    <property type="molecule type" value="Genomic_DNA"/>
</dbReference>
<dbReference type="EMBL" id="FXTA01000005">
    <property type="protein sequence ID" value="SMO85658.1"/>
    <property type="molecule type" value="Genomic_DNA"/>
</dbReference>
<dbReference type="Proteomes" id="UP000468990">
    <property type="component" value="Unassembled WGS sequence"/>
</dbReference>
<evidence type="ECO:0000313" key="5">
    <source>
        <dbReference type="Proteomes" id="UP000468990"/>
    </source>
</evidence>
<reference evidence="2 5" key="2">
    <citation type="submission" date="2019-11" db="EMBL/GenBank/DDBJ databases">
        <title>Flavobacterium resistens genome.</title>
        <authorList>
            <person name="Wilson V.M."/>
            <person name="Newman J.D."/>
        </authorList>
    </citation>
    <scope>NUCLEOTIDE SEQUENCE [LARGE SCALE GENOMIC DNA]</scope>
    <source>
        <strain evidence="2 5">DSM 19382</strain>
    </source>
</reference>
<dbReference type="Proteomes" id="UP000317289">
    <property type="component" value="Unassembled WGS sequence"/>
</dbReference>
<organism evidence="3 4">
    <name type="scientific">Flavobacterium resistens</name>
    <dbReference type="NCBI Taxonomy" id="443612"/>
    <lineage>
        <taxon>Bacteria</taxon>
        <taxon>Pseudomonadati</taxon>
        <taxon>Bacteroidota</taxon>
        <taxon>Flavobacteriia</taxon>
        <taxon>Flavobacteriales</taxon>
        <taxon>Flavobacteriaceae</taxon>
        <taxon>Flavobacterium</taxon>
    </lineage>
</organism>
<accession>A0A521EP17</accession>
<evidence type="ECO:0000256" key="1">
    <source>
        <dbReference type="SAM" id="MobiDB-lite"/>
    </source>
</evidence>
<dbReference type="OrthoDB" id="1256275at2"/>
<evidence type="ECO:0000313" key="2">
    <source>
        <dbReference type="EMBL" id="MRX67779.1"/>
    </source>
</evidence>
<evidence type="ECO:0000313" key="4">
    <source>
        <dbReference type="Proteomes" id="UP000317289"/>
    </source>
</evidence>